<evidence type="ECO:0000313" key="2">
    <source>
        <dbReference type="EMBL" id="EMN19211.1"/>
    </source>
</evidence>
<proteinExistence type="predicted"/>
<comment type="caution">
    <text evidence="2">The sequence shown here is derived from an EMBL/GenBank/DDBJ whole genome shotgun (WGS) entry which is preliminary data.</text>
</comment>
<evidence type="ECO:0000313" key="3">
    <source>
        <dbReference type="Proteomes" id="UP000012166"/>
    </source>
</evidence>
<organism evidence="2 3">
    <name type="scientific">Leptospira borgpetersenii str. Brem 328</name>
    <dbReference type="NCBI Taxonomy" id="1049780"/>
    <lineage>
        <taxon>Bacteria</taxon>
        <taxon>Pseudomonadati</taxon>
        <taxon>Spirochaetota</taxon>
        <taxon>Spirochaetia</taxon>
        <taxon>Leptospirales</taxon>
        <taxon>Leptospiraceae</taxon>
        <taxon>Leptospira</taxon>
    </lineage>
</organism>
<accession>A0ABC9SNB3</accession>
<dbReference type="Pfam" id="PF07119">
    <property type="entry name" value="DUF1375"/>
    <property type="match status" value="1"/>
</dbReference>
<gene>
    <name evidence="2" type="ORF">LEP1GSC056_1810</name>
</gene>
<dbReference type="EMBL" id="AHMS02000005">
    <property type="protein sequence ID" value="EMN19211.1"/>
    <property type="molecule type" value="Genomic_DNA"/>
</dbReference>
<dbReference type="AlphaFoldDB" id="A0ABC9SNB3"/>
<dbReference type="Proteomes" id="UP000012166">
    <property type="component" value="Unassembled WGS sequence"/>
</dbReference>
<keyword evidence="1" id="KW-1133">Transmembrane helix</keyword>
<evidence type="ECO:0000256" key="1">
    <source>
        <dbReference type="SAM" id="Phobius"/>
    </source>
</evidence>
<keyword evidence="1" id="KW-0812">Transmembrane</keyword>
<keyword evidence="1" id="KW-0472">Membrane</keyword>
<feature type="transmembrane region" description="Helical" evidence="1">
    <location>
        <begin position="34"/>
        <end position="59"/>
    </location>
</feature>
<dbReference type="InterPro" id="IPR010780">
    <property type="entry name" value="DUF1375"/>
</dbReference>
<protein>
    <submittedName>
        <fullName evidence="2">PF07119 family protein</fullName>
    </submittedName>
</protein>
<reference evidence="2 3" key="1">
    <citation type="submission" date="2013-01" db="EMBL/GenBank/DDBJ databases">
        <authorList>
            <person name="Harkins D.M."/>
            <person name="Durkin A.S."/>
            <person name="Brinkac L.M."/>
            <person name="Haft D.H."/>
            <person name="Selengut J.D."/>
            <person name="Sanka R."/>
            <person name="DePew J."/>
            <person name="Purushe J."/>
            <person name="Hartskeerl R.A."/>
            <person name="Ahmed A."/>
            <person name="van der Linden H."/>
            <person name="Goris M.G.A."/>
            <person name="Vinetz J.M."/>
            <person name="Sutton G.G."/>
            <person name="Nierman W.C."/>
            <person name="Fouts D.E."/>
        </authorList>
    </citation>
    <scope>NUCLEOTIDE SEQUENCE [LARGE SCALE GENOMIC DNA]</scope>
    <source>
        <strain evidence="2 3">Brem 328</strain>
    </source>
</reference>
<name>A0ABC9SNB3_LEPBO</name>
<sequence>MRSRFLTSRKISEVPKKSYCPNITKNTIPGSFMFFKIFVSVLILLQLSCNTTAAIVYTFQGKEKIYPYSGTALALERFIWETHPPKPFSKGFWGVLIFIDLPFTLVFDTILLPLTFPYYLYIESGVPGSEEWYYRKWKKRLYTFIAKNSSRDILSLALKDRSGGYRTGLLRSISYLERNIRNLQKEGITLNKDLEYLMSISSNGQMDPELQLKQHVEIVGIIYEQFRDKATYEETLWEEYFEIVWKNHFYQGVLVRNPDFLRNILHEFSDEKDAEILFKEFATFYSDSEKRYSRDGRLIYDNLRSKFSSESFKARSDLGLPKTDQEFWKYQIQILLEFDGMIRKDFPHLKKNLDPIWTEAILSGVVSYYRPALEKAFQKFPKETKASIGNLFKKAIDSDNPDSIEFIARYISDLSVSFTSHRDVLLTVLRSPKILERLLQAGLDPNRIYEFKENVWVINGRRIEGIEEESFLIFCLKDDRDTSVNSLQLLLKHGAKANLEPVKRLFGIDPNAVLKYDSSDNSLHSRKRRILAEWMKNNP</sequence>